<name>A0A9Y4N2V9_9TELE</name>
<evidence type="ECO:0000256" key="9">
    <source>
        <dbReference type="SAM" id="MobiDB-lite"/>
    </source>
</evidence>
<organism evidence="12 13">
    <name type="scientific">Stegastes partitus</name>
    <name type="common">bicolor damselfish</name>
    <dbReference type="NCBI Taxonomy" id="144197"/>
    <lineage>
        <taxon>Eukaryota</taxon>
        <taxon>Metazoa</taxon>
        <taxon>Chordata</taxon>
        <taxon>Craniata</taxon>
        <taxon>Vertebrata</taxon>
        <taxon>Euteleostomi</taxon>
        <taxon>Actinopterygii</taxon>
        <taxon>Neopterygii</taxon>
        <taxon>Teleostei</taxon>
        <taxon>Neoteleostei</taxon>
        <taxon>Acanthomorphata</taxon>
        <taxon>Ovalentaria</taxon>
        <taxon>Pomacentridae</taxon>
        <taxon>Stegastes</taxon>
    </lineage>
</organism>
<feature type="transmembrane region" description="Helical" evidence="10">
    <location>
        <begin position="687"/>
        <end position="706"/>
    </location>
</feature>
<feature type="transmembrane region" description="Helical" evidence="10">
    <location>
        <begin position="757"/>
        <end position="778"/>
    </location>
</feature>
<feature type="domain" description="Bicarbonate transporter-like transmembrane" evidence="11">
    <location>
        <begin position="310"/>
        <end position="817"/>
    </location>
</feature>
<keyword evidence="5 10" id="KW-0812">Transmembrane</keyword>
<dbReference type="GO" id="GO:0006820">
    <property type="term" value="P:monoatomic anion transport"/>
    <property type="evidence" value="ECO:0007669"/>
    <property type="project" value="InterPro"/>
</dbReference>
<keyword evidence="8 10" id="KW-0472">Membrane</keyword>
<sequence>METNKVLHFVPSEAPPSGMSKNGYFFQEMEQREAEQEEGSEGREEGQDSPIACGDDIHLYDNQISPGPDADDSGCVLLNTSRRYVKLMNFEEEVRAHRDLDGFLARASILLDETAASLDDVLKRMLHHVGQDSHVSEPGCNFEEVMSMLFTDAGAQEVNVHLLSETIQGVTATATGVQYQQSWLCILCNVKHLQRRHVCISRLERPQNWGENCCEVRYVILILAPLKMKSTKTAMELGRTFATLFSDISFRQKLLETKTQEEFKEALVFQRHQLTATNQQPTALGKEETDPRSHKPLKVGGIVGSNKTLLKYMTTAIFLYIAILLPAIAFGSLNDESTRGEIDVRKTIIGQSIGGVIYSLFAGSPLVIPLTTAPLAIFISVIRGICDDYNLDFPAFYACIGLWNCLFLILGGIFNVSLLMKLFKRSTEEVIALFISIAFVVDAVKGTVKIFHRYYHAPTLANRSMEDFPPGGELLGGNRSEAAAGLALNVLPESFIQCTRERPVLCLLLMLGTLWMGYTLYQFKRSPFLHAKVREVLSDCALPISVLLFSFIGSYLFSDIELPVFKVHDRPIFNVAPFERLSAMNVVSAMGLGFLLALLIFIDQNIVVSLTNAPENRLLKGTAYHWDLMLSGLINILMSVLGLPWMHAAFPHSTLHVRQLAFVEQRVEGGHLYETIVQVKETRLTSLAANIFIGVSLLLLPVPLQWIPKPVLYGLFLYIALTSIDGNQMCDRMALLLKEQTSYPPTHYIRKVPQRKIHYFTFLQMMQLLVLCTFGMYPVPYMKMIFPLFMILLIPIRNNVLPHIIEAKYLDIMDAQHM</sequence>
<gene>
    <name evidence="13" type="primary">slc4a11</name>
</gene>
<keyword evidence="6 10" id="KW-1133">Transmembrane helix</keyword>
<dbReference type="InterPro" id="IPR016152">
    <property type="entry name" value="PTrfase/Anion_transptr"/>
</dbReference>
<dbReference type="Gene3D" id="3.40.930.10">
    <property type="entry name" value="Mannitol-specific EII, Chain A"/>
    <property type="match status" value="1"/>
</dbReference>
<reference evidence="13" key="1">
    <citation type="submission" date="2025-08" db="UniProtKB">
        <authorList>
            <consortium name="RefSeq"/>
        </authorList>
    </citation>
    <scope>IDENTIFICATION</scope>
</reference>
<feature type="region of interest" description="Disordered" evidence="9">
    <location>
        <begin position="1"/>
        <end position="66"/>
    </location>
</feature>
<feature type="transmembrane region" description="Helical" evidence="10">
    <location>
        <begin position="628"/>
        <end position="650"/>
    </location>
</feature>
<dbReference type="CTD" id="83959"/>
<evidence type="ECO:0000313" key="12">
    <source>
        <dbReference type="Proteomes" id="UP000694891"/>
    </source>
</evidence>
<dbReference type="InterPro" id="IPR011531">
    <property type="entry name" value="HCO3_transpt-like_TM_dom"/>
</dbReference>
<dbReference type="GO" id="GO:0050801">
    <property type="term" value="P:monoatomic ion homeostasis"/>
    <property type="evidence" value="ECO:0007669"/>
    <property type="project" value="TreeGrafter"/>
</dbReference>
<comment type="subcellular location">
    <subcellularLocation>
        <location evidence="1">Cell membrane</location>
        <topology evidence="1">Multi-pass membrane protein</topology>
    </subcellularLocation>
</comment>
<evidence type="ECO:0000256" key="2">
    <source>
        <dbReference type="ARBA" id="ARBA00010993"/>
    </source>
</evidence>
<dbReference type="Proteomes" id="UP000694891">
    <property type="component" value="Unplaced"/>
</dbReference>
<dbReference type="PRINTS" id="PR01231">
    <property type="entry name" value="HCO3TRNSPORT"/>
</dbReference>
<dbReference type="GO" id="GO:0005452">
    <property type="term" value="F:solute:inorganic anion antiporter activity"/>
    <property type="evidence" value="ECO:0007669"/>
    <property type="project" value="InterPro"/>
</dbReference>
<evidence type="ECO:0000256" key="5">
    <source>
        <dbReference type="ARBA" id="ARBA00022692"/>
    </source>
</evidence>
<evidence type="ECO:0000256" key="8">
    <source>
        <dbReference type="ARBA" id="ARBA00023136"/>
    </source>
</evidence>
<feature type="transmembrane region" description="Helical" evidence="10">
    <location>
        <begin position="394"/>
        <end position="416"/>
    </location>
</feature>
<keyword evidence="3" id="KW-0813">Transport</keyword>
<dbReference type="GeneID" id="103358284"/>
<evidence type="ECO:0000256" key="1">
    <source>
        <dbReference type="ARBA" id="ARBA00004651"/>
    </source>
</evidence>
<evidence type="ECO:0000256" key="3">
    <source>
        <dbReference type="ARBA" id="ARBA00022448"/>
    </source>
</evidence>
<proteinExistence type="inferred from homology"/>
<feature type="transmembrane region" description="Helical" evidence="10">
    <location>
        <begin position="541"/>
        <end position="560"/>
    </location>
</feature>
<feature type="transmembrane region" description="Helical" evidence="10">
    <location>
        <begin position="504"/>
        <end position="521"/>
    </location>
</feature>
<dbReference type="PANTHER" id="PTHR11453:SF127">
    <property type="entry name" value="SOLUTE CARRIER FAMILY 4 MEMBER 11"/>
    <property type="match status" value="1"/>
</dbReference>
<comment type="similarity">
    <text evidence="2">Belongs to the anion exchanger (TC 2.A.31) family.</text>
</comment>
<feature type="transmembrane region" description="Helical" evidence="10">
    <location>
        <begin position="312"/>
        <end position="334"/>
    </location>
</feature>
<dbReference type="FunFam" id="3.40.930.10:FF:000017">
    <property type="entry name" value="Solute carrier family 4, sodium borate transporter, member 11"/>
    <property type="match status" value="1"/>
</dbReference>
<evidence type="ECO:0000313" key="13">
    <source>
        <dbReference type="RefSeq" id="XP_008281415.1"/>
    </source>
</evidence>
<evidence type="ECO:0000256" key="6">
    <source>
        <dbReference type="ARBA" id="ARBA00022989"/>
    </source>
</evidence>
<dbReference type="InterPro" id="IPR003020">
    <property type="entry name" value="HCO3_transpt_euk"/>
</dbReference>
<dbReference type="SUPFAM" id="SSF55804">
    <property type="entry name" value="Phoshotransferase/anion transport protein"/>
    <property type="match status" value="1"/>
</dbReference>
<keyword evidence="4" id="KW-1003">Cell membrane</keyword>
<dbReference type="RefSeq" id="XP_008281415.1">
    <property type="nucleotide sequence ID" value="XM_008283193.1"/>
</dbReference>
<accession>A0A9Y4N2V9</accession>
<dbReference type="Pfam" id="PF00955">
    <property type="entry name" value="HCO3_cotransp"/>
    <property type="match status" value="1"/>
</dbReference>
<evidence type="ECO:0000256" key="4">
    <source>
        <dbReference type="ARBA" id="ARBA00022475"/>
    </source>
</evidence>
<feature type="transmembrane region" description="Helical" evidence="10">
    <location>
        <begin position="581"/>
        <end position="602"/>
    </location>
</feature>
<feature type="transmembrane region" description="Helical" evidence="10">
    <location>
        <begin position="784"/>
        <end position="800"/>
    </location>
</feature>
<dbReference type="GO" id="GO:0016323">
    <property type="term" value="C:basolateral plasma membrane"/>
    <property type="evidence" value="ECO:0007669"/>
    <property type="project" value="TreeGrafter"/>
</dbReference>
<dbReference type="AlphaFoldDB" id="A0A9Y4N2V9"/>
<dbReference type="PANTHER" id="PTHR11453">
    <property type="entry name" value="ANION EXCHANGE PROTEIN"/>
    <property type="match status" value="1"/>
</dbReference>
<feature type="transmembrane region" description="Helical" evidence="10">
    <location>
        <begin position="355"/>
        <end position="382"/>
    </location>
</feature>
<keyword evidence="7" id="KW-0406">Ion transport</keyword>
<feature type="compositionally biased region" description="Basic and acidic residues" evidence="9">
    <location>
        <begin position="29"/>
        <end position="46"/>
    </location>
</feature>
<protein>
    <submittedName>
        <fullName evidence="13">Solute carrier family 4 member 11</fullName>
    </submittedName>
</protein>
<feature type="transmembrane region" description="Helical" evidence="10">
    <location>
        <begin position="712"/>
        <end position="730"/>
    </location>
</feature>
<evidence type="ECO:0000259" key="11">
    <source>
        <dbReference type="Pfam" id="PF00955"/>
    </source>
</evidence>
<dbReference type="Gene3D" id="1.10.287.570">
    <property type="entry name" value="Helical hairpin bin"/>
    <property type="match status" value="1"/>
</dbReference>
<keyword evidence="12" id="KW-1185">Reference proteome</keyword>
<evidence type="ECO:0000256" key="10">
    <source>
        <dbReference type="SAM" id="Phobius"/>
    </source>
</evidence>
<evidence type="ECO:0000256" key="7">
    <source>
        <dbReference type="ARBA" id="ARBA00023065"/>
    </source>
</evidence>